<evidence type="ECO:0000313" key="3">
    <source>
        <dbReference type="Proteomes" id="UP000199391"/>
    </source>
</evidence>
<organism evidence="2 3">
    <name type="scientific">Pseudoduganella namucuonensis</name>
    <dbReference type="NCBI Taxonomy" id="1035707"/>
    <lineage>
        <taxon>Bacteria</taxon>
        <taxon>Pseudomonadati</taxon>
        <taxon>Pseudomonadota</taxon>
        <taxon>Betaproteobacteria</taxon>
        <taxon>Burkholderiales</taxon>
        <taxon>Oxalobacteraceae</taxon>
        <taxon>Telluria group</taxon>
        <taxon>Pseudoduganella</taxon>
    </lineage>
</organism>
<dbReference type="InterPro" id="IPR009734">
    <property type="entry name" value="Myoviridae_GpU"/>
</dbReference>
<dbReference type="AlphaFoldDB" id="A0A1I7J3I0"/>
<name>A0A1I7J3I0_9BURK</name>
<reference evidence="3" key="1">
    <citation type="submission" date="2016-10" db="EMBL/GenBank/DDBJ databases">
        <authorList>
            <person name="Varghese N."/>
            <person name="Submissions S."/>
        </authorList>
    </citation>
    <scope>NUCLEOTIDE SEQUENCE [LARGE SCALE GENOMIC DNA]</scope>
    <source>
        <strain evidence="3">CGMCC 1.11014</strain>
    </source>
</reference>
<protein>
    <recommendedName>
        <fullName evidence="4">Phage tail protein</fullName>
    </recommendedName>
</protein>
<keyword evidence="3" id="KW-1185">Reference proteome</keyword>
<evidence type="ECO:0008006" key="4">
    <source>
        <dbReference type="Google" id="ProtNLM"/>
    </source>
</evidence>
<sequence>MSITSWISQATGEVARAAERVNKAESELARRVERQAVKLTTAADQAVGHIENAARLVASAAGTVTRALPLLEGDVVRRGIGVIGAAAGKLAASRIEAVRGAAATLRGAVAGLEQKVGALGGVGAAAQAPPVVPSSTLKTAPTAADTPAAAAAMKHLLVLCADDGARYHFGLSSSAFDSLRRQSTFGIEGVPRLGRRDATQAVGQGSESLSLSGTVFVSKLAAREAAATGPYADLEQDVAELDKLRRIGLALRPLLLTTGYGDVLGRWYMGALTEEQGGLRAGGHARKQTFTLEFKRYGDDYQKR</sequence>
<proteinExistence type="predicted"/>
<dbReference type="Pfam" id="PF06995">
    <property type="entry name" value="Phage_P2_GpU"/>
    <property type="match status" value="1"/>
</dbReference>
<evidence type="ECO:0000313" key="2">
    <source>
        <dbReference type="EMBL" id="SFU79769.1"/>
    </source>
</evidence>
<accession>A0A1I7J3I0</accession>
<dbReference type="EMBL" id="FPBO01000010">
    <property type="protein sequence ID" value="SFU79769.1"/>
    <property type="molecule type" value="Genomic_DNA"/>
</dbReference>
<evidence type="ECO:0000256" key="1">
    <source>
        <dbReference type="SAM" id="Coils"/>
    </source>
</evidence>
<dbReference type="OrthoDB" id="1550902at2"/>
<keyword evidence="1" id="KW-0175">Coiled coil</keyword>
<dbReference type="RefSeq" id="WP_093555880.1">
    <property type="nucleotide sequence ID" value="NZ_FPBO01000010.1"/>
</dbReference>
<feature type="coiled-coil region" evidence="1">
    <location>
        <begin position="7"/>
        <end position="35"/>
    </location>
</feature>
<dbReference type="STRING" id="1035707.SAMN05216552_101032"/>
<dbReference type="Proteomes" id="UP000199391">
    <property type="component" value="Unassembled WGS sequence"/>
</dbReference>
<gene>
    <name evidence="2" type="ORF">SAMN05216552_101032</name>
</gene>